<organism evidence="1 2">
    <name type="scientific">Leptospira weilii str. 2006001853</name>
    <dbReference type="NCBI Taxonomy" id="1001589"/>
    <lineage>
        <taxon>Bacteria</taxon>
        <taxon>Pseudomonadati</taxon>
        <taxon>Spirochaetota</taxon>
        <taxon>Spirochaetia</taxon>
        <taxon>Leptospirales</taxon>
        <taxon>Leptospiraceae</taxon>
        <taxon>Leptospira</taxon>
    </lineage>
</organism>
<evidence type="ECO:0000313" key="2">
    <source>
        <dbReference type="Proteomes" id="UP000001338"/>
    </source>
</evidence>
<gene>
    <name evidence="1" type="ORF">LEP1GSC036_0352</name>
</gene>
<dbReference type="EMBL" id="AFLV02000023">
    <property type="protein sequence ID" value="EKR65179.1"/>
    <property type="molecule type" value="Genomic_DNA"/>
</dbReference>
<protein>
    <submittedName>
        <fullName evidence="1">Uncharacterized protein</fullName>
    </submittedName>
</protein>
<dbReference type="Proteomes" id="UP000001338">
    <property type="component" value="Unassembled WGS sequence"/>
</dbReference>
<comment type="caution">
    <text evidence="1">The sequence shown here is derived from an EMBL/GenBank/DDBJ whole genome shotgun (WGS) entry which is preliminary data.</text>
</comment>
<name>A0A828Z5B2_9LEPT</name>
<proteinExistence type="predicted"/>
<reference evidence="1 2" key="1">
    <citation type="submission" date="2012-10" db="EMBL/GenBank/DDBJ databases">
        <authorList>
            <person name="Harkins D.M."/>
            <person name="Durkin A.S."/>
            <person name="Brinkac L.M."/>
            <person name="Haft D.H."/>
            <person name="Selengut J.D."/>
            <person name="Sanka R."/>
            <person name="DePew J."/>
            <person name="Purushe J."/>
            <person name="Whelen A.C."/>
            <person name="Vinetz J.M."/>
            <person name="Sutton G.G."/>
            <person name="Nierman W.C."/>
            <person name="Fouts D.E."/>
        </authorList>
    </citation>
    <scope>NUCLEOTIDE SEQUENCE [LARGE SCALE GENOMIC DNA]</scope>
    <source>
        <strain evidence="1 2">2006001853</strain>
    </source>
</reference>
<dbReference type="AlphaFoldDB" id="A0A828Z5B2"/>
<sequence>MKNSISLDFNFFRRKIESTLLPISSTFLQGFEKKFSQRKFRIHFYIQVLSPFFLIRK</sequence>
<accession>A0A828Z5B2</accession>
<evidence type="ECO:0000313" key="1">
    <source>
        <dbReference type="EMBL" id="EKR65179.1"/>
    </source>
</evidence>